<dbReference type="GO" id="GO:0004775">
    <property type="term" value="F:succinate-CoA ligase (ADP-forming) activity"/>
    <property type="evidence" value="ECO:0007669"/>
    <property type="project" value="TreeGrafter"/>
</dbReference>
<dbReference type="PANTHER" id="PTHR11117">
    <property type="entry name" value="SUCCINYL-COA LIGASE SUBUNIT ALPHA"/>
    <property type="match status" value="1"/>
</dbReference>
<name>A0A852TTC0_9ACTN</name>
<sequence>MTTDPTGTRAMTVDVRRGTYRDSVGLMRVSREVAALDGVEAALVAMATELNLGLLADMGGAAPADVGPNDLLVAVRAVDEEVLAAALRRADEELAAMAGGGGGGGGAARAPARTVRAAARAAAPESPPTVALVSVPGRYAAAEAFDAMDAGLDVLVFSDNVPLEHEIALKEAAERLGRLVMGPDCGTAVIGGAGLGFANAVRPGPVGVVAASGTGAQQLMCLLDAAGVGVGHCLGVGGRDLSAEVAGRSTRRALHLLDADPGTERIVLVSKPPAPQVAKEIEAECAALATPVHLVLLGGDGTDISAAAAEVATALGRPAPAWPTWLPDEPVRPRAGALRGLFCGGTLADEAMVIASAVLGPIASNIPLHPDDERWTLDAGLRSDDHLVIDFGDDDLTAGRPHPMIDPSVREERLAAELADPACGAVLLDVIIGHGSHPDPAAGVAAVLRAADSPAPVVVTLCGAEDDAQGLSAQAETLRAAGAEVYLSNAEATRRAVALLTAP</sequence>
<dbReference type="EMBL" id="JACCCC010000001">
    <property type="protein sequence ID" value="NYE46102.1"/>
    <property type="molecule type" value="Genomic_DNA"/>
</dbReference>
<protein>
    <submittedName>
        <fullName evidence="2">FdrA protein</fullName>
    </submittedName>
</protein>
<dbReference type="InterPro" id="IPR005811">
    <property type="entry name" value="SUCC_ACL_C"/>
</dbReference>
<accession>A0A852TTC0</accession>
<proteinExistence type="predicted"/>
<dbReference type="RefSeq" id="WP_312863056.1">
    <property type="nucleotide sequence ID" value="NZ_JACCCC010000001.1"/>
</dbReference>
<dbReference type="Proteomes" id="UP000589036">
    <property type="component" value="Unassembled WGS sequence"/>
</dbReference>
<dbReference type="Pfam" id="PF00549">
    <property type="entry name" value="Ligase_CoA"/>
    <property type="match status" value="1"/>
</dbReference>
<evidence type="ECO:0000313" key="3">
    <source>
        <dbReference type="Proteomes" id="UP000589036"/>
    </source>
</evidence>
<evidence type="ECO:0000259" key="1">
    <source>
        <dbReference type="Pfam" id="PF00549"/>
    </source>
</evidence>
<reference evidence="2 3" key="1">
    <citation type="submission" date="2020-07" db="EMBL/GenBank/DDBJ databases">
        <title>Sequencing the genomes of 1000 actinobacteria strains.</title>
        <authorList>
            <person name="Klenk H.-P."/>
        </authorList>
    </citation>
    <scope>NUCLEOTIDE SEQUENCE [LARGE SCALE GENOMIC DNA]</scope>
    <source>
        <strain evidence="2 3">CXB654</strain>
    </source>
</reference>
<feature type="domain" description="ATP-citrate synthase/succinyl-CoA ligase C-terminal" evidence="1">
    <location>
        <begin position="341"/>
        <end position="497"/>
    </location>
</feature>
<comment type="caution">
    <text evidence="2">The sequence shown here is derived from an EMBL/GenBank/DDBJ whole genome shotgun (WGS) entry which is preliminary data.</text>
</comment>
<keyword evidence="3" id="KW-1185">Reference proteome</keyword>
<dbReference type="GO" id="GO:0004776">
    <property type="term" value="F:succinate-CoA ligase (GDP-forming) activity"/>
    <property type="evidence" value="ECO:0007669"/>
    <property type="project" value="TreeGrafter"/>
</dbReference>
<dbReference type="SUPFAM" id="SSF52210">
    <property type="entry name" value="Succinyl-CoA synthetase domains"/>
    <property type="match status" value="2"/>
</dbReference>
<dbReference type="Gene3D" id="3.40.50.720">
    <property type="entry name" value="NAD(P)-binding Rossmann-like Domain"/>
    <property type="match status" value="1"/>
</dbReference>
<dbReference type="InterPro" id="IPR016102">
    <property type="entry name" value="Succinyl-CoA_synth-like"/>
</dbReference>
<dbReference type="Gene3D" id="3.40.50.261">
    <property type="entry name" value="Succinyl-CoA synthetase domains"/>
    <property type="match status" value="2"/>
</dbReference>
<dbReference type="GO" id="GO:0006099">
    <property type="term" value="P:tricarboxylic acid cycle"/>
    <property type="evidence" value="ECO:0007669"/>
    <property type="project" value="TreeGrafter"/>
</dbReference>
<gene>
    <name evidence="2" type="ORF">HDA32_001222</name>
</gene>
<dbReference type="GO" id="GO:0005829">
    <property type="term" value="C:cytosol"/>
    <property type="evidence" value="ECO:0007669"/>
    <property type="project" value="TreeGrafter"/>
</dbReference>
<organism evidence="2 3">
    <name type="scientific">Spinactinospora alkalitolerans</name>
    <dbReference type="NCBI Taxonomy" id="687207"/>
    <lineage>
        <taxon>Bacteria</taxon>
        <taxon>Bacillati</taxon>
        <taxon>Actinomycetota</taxon>
        <taxon>Actinomycetes</taxon>
        <taxon>Streptosporangiales</taxon>
        <taxon>Nocardiopsidaceae</taxon>
        <taxon>Spinactinospora</taxon>
    </lineage>
</organism>
<dbReference type="AlphaFoldDB" id="A0A852TTC0"/>
<dbReference type="GO" id="GO:0009361">
    <property type="term" value="C:succinate-CoA ligase complex (ADP-forming)"/>
    <property type="evidence" value="ECO:0007669"/>
    <property type="project" value="TreeGrafter"/>
</dbReference>
<dbReference type="PANTHER" id="PTHR11117:SF24">
    <property type="entry name" value="PROTEIN FDRA"/>
    <property type="match status" value="1"/>
</dbReference>
<evidence type="ECO:0000313" key="2">
    <source>
        <dbReference type="EMBL" id="NYE46102.1"/>
    </source>
</evidence>